<keyword evidence="3" id="KW-1185">Reference proteome</keyword>
<gene>
    <name evidence="2" type="ORF">KC19_10G080400</name>
</gene>
<evidence type="ECO:0000313" key="2">
    <source>
        <dbReference type="EMBL" id="KAG0559119.1"/>
    </source>
</evidence>
<dbReference type="Proteomes" id="UP000822688">
    <property type="component" value="Chromosome 10"/>
</dbReference>
<accession>A0A8T0GLN2</accession>
<dbReference type="AlphaFoldDB" id="A0A8T0GLN2"/>
<evidence type="ECO:0000256" key="1">
    <source>
        <dbReference type="SAM" id="SignalP"/>
    </source>
</evidence>
<comment type="caution">
    <text evidence="2">The sequence shown here is derived from an EMBL/GenBank/DDBJ whole genome shotgun (WGS) entry which is preliminary data.</text>
</comment>
<sequence>MRLEVFALLRCLFLSSTHVSSRSNSVSSFTTAYPPLNRSGDCMQSCGLLFKTLPKLRT</sequence>
<dbReference type="EMBL" id="CM026431">
    <property type="protein sequence ID" value="KAG0559119.1"/>
    <property type="molecule type" value="Genomic_DNA"/>
</dbReference>
<feature type="signal peptide" evidence="1">
    <location>
        <begin position="1"/>
        <end position="23"/>
    </location>
</feature>
<feature type="chain" id="PRO_5035922570" evidence="1">
    <location>
        <begin position="24"/>
        <end position="58"/>
    </location>
</feature>
<organism evidence="2 3">
    <name type="scientific">Ceratodon purpureus</name>
    <name type="common">Fire moss</name>
    <name type="synonym">Dicranum purpureum</name>
    <dbReference type="NCBI Taxonomy" id="3225"/>
    <lineage>
        <taxon>Eukaryota</taxon>
        <taxon>Viridiplantae</taxon>
        <taxon>Streptophyta</taxon>
        <taxon>Embryophyta</taxon>
        <taxon>Bryophyta</taxon>
        <taxon>Bryophytina</taxon>
        <taxon>Bryopsida</taxon>
        <taxon>Dicranidae</taxon>
        <taxon>Pseudoditrichales</taxon>
        <taxon>Ditrichaceae</taxon>
        <taxon>Ceratodon</taxon>
    </lineage>
</organism>
<evidence type="ECO:0000313" key="3">
    <source>
        <dbReference type="Proteomes" id="UP000822688"/>
    </source>
</evidence>
<name>A0A8T0GLN2_CERPU</name>
<reference evidence="2" key="1">
    <citation type="submission" date="2020-06" db="EMBL/GenBank/DDBJ databases">
        <title>WGS assembly of Ceratodon purpureus strain R40.</title>
        <authorList>
            <person name="Carey S.B."/>
            <person name="Jenkins J."/>
            <person name="Shu S."/>
            <person name="Lovell J.T."/>
            <person name="Sreedasyam A."/>
            <person name="Maumus F."/>
            <person name="Tiley G.P."/>
            <person name="Fernandez-Pozo N."/>
            <person name="Barry K."/>
            <person name="Chen C."/>
            <person name="Wang M."/>
            <person name="Lipzen A."/>
            <person name="Daum C."/>
            <person name="Saski C.A."/>
            <person name="Payton A.C."/>
            <person name="Mcbreen J.C."/>
            <person name="Conrad R.E."/>
            <person name="Kollar L.M."/>
            <person name="Olsson S."/>
            <person name="Huttunen S."/>
            <person name="Landis J.B."/>
            <person name="Wickett N.J."/>
            <person name="Johnson M.G."/>
            <person name="Rensing S.A."/>
            <person name="Grimwood J."/>
            <person name="Schmutz J."/>
            <person name="Mcdaniel S.F."/>
        </authorList>
    </citation>
    <scope>NUCLEOTIDE SEQUENCE</scope>
    <source>
        <strain evidence="2">R40</strain>
    </source>
</reference>
<keyword evidence="1" id="KW-0732">Signal</keyword>
<proteinExistence type="predicted"/>
<protein>
    <submittedName>
        <fullName evidence="2">Uncharacterized protein</fullName>
    </submittedName>
</protein>